<keyword evidence="5 11" id="KW-0808">Transferase</keyword>
<comment type="caution">
    <text evidence="13">The sequence shown here is derived from an EMBL/GenBank/DDBJ whole genome shotgun (WGS) entry which is preliminary data.</text>
</comment>
<keyword evidence="7 11" id="KW-0547">Nucleotide-binding</keyword>
<evidence type="ECO:0000256" key="9">
    <source>
        <dbReference type="ARBA" id="ARBA00023027"/>
    </source>
</evidence>
<dbReference type="UniPathway" id="UPA00253">
    <property type="reaction ID" value="UER00332"/>
</dbReference>
<evidence type="ECO:0000256" key="3">
    <source>
        <dbReference type="ARBA" id="ARBA00009014"/>
    </source>
</evidence>
<feature type="domain" description="Cytidyltransferase-like" evidence="12">
    <location>
        <begin position="7"/>
        <end position="181"/>
    </location>
</feature>
<sequence length="209" mass="23461">MSEFVAFGGTFDPVHFGHIISARDVAQQMGYQQVHLVPCGDAYHKGGALTHSTHRLAMLEQALAEEPWLLADGRETRREGATYTIDTLKDLRSELGPDAHIAWVMGSDTADQLTSWHNWRSLFELANVIVVRRAHESRPNLSSWPCRWMQDTKDFKACAFGAALELELTPVDISSTDVRCRLKNHQSVADLVPPSVLKYINTLGLYRES</sequence>
<dbReference type="Proteomes" id="UP000004263">
    <property type="component" value="Unassembled WGS sequence"/>
</dbReference>
<dbReference type="InterPro" id="IPR004821">
    <property type="entry name" value="Cyt_trans-like"/>
</dbReference>
<keyword evidence="8 11" id="KW-0067">ATP-binding</keyword>
<comment type="pathway">
    <text evidence="2 11">Cofactor biosynthesis; NAD(+) biosynthesis; deamido-NAD(+) from nicotinate D-ribonucleotide: step 1/1.</text>
</comment>
<dbReference type="InterPro" id="IPR005248">
    <property type="entry name" value="NadD/NMNAT"/>
</dbReference>
<organism evidence="13 14">
    <name type="scientific">Bermanella marisrubri</name>
    <dbReference type="NCBI Taxonomy" id="207949"/>
    <lineage>
        <taxon>Bacteria</taxon>
        <taxon>Pseudomonadati</taxon>
        <taxon>Pseudomonadota</taxon>
        <taxon>Gammaproteobacteria</taxon>
        <taxon>Oceanospirillales</taxon>
        <taxon>Oceanospirillaceae</taxon>
        <taxon>Bermanella</taxon>
    </lineage>
</organism>
<dbReference type="NCBIfam" id="TIGR00482">
    <property type="entry name" value="nicotinate (nicotinamide) nucleotide adenylyltransferase"/>
    <property type="match status" value="1"/>
</dbReference>
<evidence type="ECO:0000256" key="11">
    <source>
        <dbReference type="HAMAP-Rule" id="MF_00244"/>
    </source>
</evidence>
<dbReference type="NCBIfam" id="TIGR00125">
    <property type="entry name" value="cyt_tran_rel"/>
    <property type="match status" value="1"/>
</dbReference>
<dbReference type="GO" id="GO:0004515">
    <property type="term" value="F:nicotinate-nucleotide adenylyltransferase activity"/>
    <property type="evidence" value="ECO:0007669"/>
    <property type="project" value="UniProtKB-UniRule"/>
</dbReference>
<protein>
    <recommendedName>
        <fullName evidence="11">Probable nicotinate-nucleotide adenylyltransferase</fullName>
        <ecNumber evidence="11">2.7.7.18</ecNumber>
    </recommendedName>
    <alternativeName>
        <fullName evidence="11">Deamido-NAD(+) diphosphorylase</fullName>
    </alternativeName>
    <alternativeName>
        <fullName evidence="11">Deamido-NAD(+) pyrophosphorylase</fullName>
    </alternativeName>
    <alternativeName>
        <fullName evidence="11">Nicotinate mononucleotide adenylyltransferase</fullName>
        <shortName evidence="11">NaMN adenylyltransferase</shortName>
    </alternativeName>
</protein>
<evidence type="ECO:0000256" key="7">
    <source>
        <dbReference type="ARBA" id="ARBA00022741"/>
    </source>
</evidence>
<dbReference type="NCBIfam" id="NF000839">
    <property type="entry name" value="PRK00071.1-1"/>
    <property type="match status" value="1"/>
</dbReference>
<evidence type="ECO:0000256" key="8">
    <source>
        <dbReference type="ARBA" id="ARBA00022840"/>
    </source>
</evidence>
<keyword evidence="6 11" id="KW-0548">Nucleotidyltransferase</keyword>
<keyword evidence="9 11" id="KW-0520">NAD</keyword>
<reference evidence="13 14" key="1">
    <citation type="submission" date="2006-03" db="EMBL/GenBank/DDBJ databases">
        <authorList>
            <person name="Pinhassi J."/>
            <person name="Pedros-Alio C."/>
            <person name="Ferriera S."/>
            <person name="Johnson J."/>
            <person name="Kravitz S."/>
            <person name="Halpern A."/>
            <person name="Remington K."/>
            <person name="Beeson K."/>
            <person name="Tran B."/>
            <person name="Rogers Y.-H."/>
            <person name="Friedman R."/>
            <person name="Venter J.C."/>
        </authorList>
    </citation>
    <scope>NUCLEOTIDE SEQUENCE [LARGE SCALE GENOMIC DNA]</scope>
    <source>
        <strain evidence="13 14">RED65</strain>
    </source>
</reference>
<keyword evidence="4 11" id="KW-0662">Pyridine nucleotide biosynthesis</keyword>
<proteinExistence type="inferred from homology"/>
<name>Q1N077_9GAMM</name>
<evidence type="ECO:0000313" key="14">
    <source>
        <dbReference type="Proteomes" id="UP000004263"/>
    </source>
</evidence>
<dbReference type="AlphaFoldDB" id="Q1N077"/>
<evidence type="ECO:0000256" key="10">
    <source>
        <dbReference type="ARBA" id="ARBA00048721"/>
    </source>
</evidence>
<dbReference type="OrthoDB" id="5295945at2"/>
<dbReference type="PANTHER" id="PTHR39321:SF3">
    <property type="entry name" value="PHOSPHOPANTETHEINE ADENYLYLTRANSFERASE"/>
    <property type="match status" value="1"/>
</dbReference>
<dbReference type="HAMAP" id="MF_00244">
    <property type="entry name" value="NaMN_adenylyltr"/>
    <property type="match status" value="1"/>
</dbReference>
<evidence type="ECO:0000256" key="2">
    <source>
        <dbReference type="ARBA" id="ARBA00005019"/>
    </source>
</evidence>
<gene>
    <name evidence="11" type="primary">nadD</name>
    <name evidence="13" type="ORF">RED65_08124</name>
</gene>
<evidence type="ECO:0000256" key="6">
    <source>
        <dbReference type="ARBA" id="ARBA00022695"/>
    </source>
</evidence>
<accession>Q1N077</accession>
<dbReference type="SUPFAM" id="SSF52374">
    <property type="entry name" value="Nucleotidylyl transferase"/>
    <property type="match status" value="1"/>
</dbReference>
<dbReference type="RefSeq" id="WP_007018861.1">
    <property type="nucleotide sequence ID" value="NZ_CH724119.1"/>
</dbReference>
<dbReference type="EC" id="2.7.7.18" evidence="11"/>
<dbReference type="HOGENOM" id="CLU_069765_0_0_6"/>
<dbReference type="CDD" id="cd02165">
    <property type="entry name" value="NMNAT"/>
    <property type="match status" value="1"/>
</dbReference>
<evidence type="ECO:0000256" key="1">
    <source>
        <dbReference type="ARBA" id="ARBA00002324"/>
    </source>
</evidence>
<dbReference type="GO" id="GO:0009435">
    <property type="term" value="P:NAD+ biosynthetic process"/>
    <property type="evidence" value="ECO:0007669"/>
    <property type="project" value="UniProtKB-UniRule"/>
</dbReference>
<dbReference type="GO" id="GO:0005524">
    <property type="term" value="F:ATP binding"/>
    <property type="evidence" value="ECO:0007669"/>
    <property type="project" value="UniProtKB-KW"/>
</dbReference>
<evidence type="ECO:0000256" key="5">
    <source>
        <dbReference type="ARBA" id="ARBA00022679"/>
    </source>
</evidence>
<dbReference type="Pfam" id="PF01467">
    <property type="entry name" value="CTP_transf_like"/>
    <property type="match status" value="1"/>
</dbReference>
<evidence type="ECO:0000313" key="13">
    <source>
        <dbReference type="EMBL" id="EAT11640.1"/>
    </source>
</evidence>
<dbReference type="InterPro" id="IPR014729">
    <property type="entry name" value="Rossmann-like_a/b/a_fold"/>
</dbReference>
<keyword evidence="14" id="KW-1185">Reference proteome</keyword>
<comment type="similarity">
    <text evidence="3 11">Belongs to the NadD family.</text>
</comment>
<comment type="catalytic activity">
    <reaction evidence="10 11">
        <text>nicotinate beta-D-ribonucleotide + ATP + H(+) = deamido-NAD(+) + diphosphate</text>
        <dbReference type="Rhea" id="RHEA:22860"/>
        <dbReference type="ChEBI" id="CHEBI:15378"/>
        <dbReference type="ChEBI" id="CHEBI:30616"/>
        <dbReference type="ChEBI" id="CHEBI:33019"/>
        <dbReference type="ChEBI" id="CHEBI:57502"/>
        <dbReference type="ChEBI" id="CHEBI:58437"/>
        <dbReference type="EC" id="2.7.7.18"/>
    </reaction>
</comment>
<dbReference type="PANTHER" id="PTHR39321">
    <property type="entry name" value="NICOTINATE-NUCLEOTIDE ADENYLYLTRANSFERASE-RELATED"/>
    <property type="match status" value="1"/>
</dbReference>
<evidence type="ECO:0000259" key="12">
    <source>
        <dbReference type="Pfam" id="PF01467"/>
    </source>
</evidence>
<evidence type="ECO:0000256" key="4">
    <source>
        <dbReference type="ARBA" id="ARBA00022642"/>
    </source>
</evidence>
<dbReference type="STRING" id="207949.RED65_08124"/>
<comment type="function">
    <text evidence="1 11">Catalyzes the reversible adenylation of nicotinate mononucleotide (NaMN) to nicotinic acid adenine dinucleotide (NaAD).</text>
</comment>
<dbReference type="EMBL" id="AAQH01000015">
    <property type="protein sequence ID" value="EAT11640.1"/>
    <property type="molecule type" value="Genomic_DNA"/>
</dbReference>
<dbReference type="Gene3D" id="3.40.50.620">
    <property type="entry name" value="HUPs"/>
    <property type="match status" value="1"/>
</dbReference>